<dbReference type="Proteomes" id="UP000189933">
    <property type="component" value="Unassembled WGS sequence"/>
</dbReference>
<evidence type="ECO:0000256" key="1">
    <source>
        <dbReference type="ARBA" id="ARBA00022679"/>
    </source>
</evidence>
<feature type="site" description="Positions MEP for the nucleophilic attack" evidence="4">
    <location>
        <position position="157"/>
    </location>
</feature>
<dbReference type="FunFam" id="3.90.550.10:FF:000003">
    <property type="entry name" value="2-C-methyl-D-erythritol 4-phosphate cytidylyltransferase"/>
    <property type="match status" value="1"/>
</dbReference>
<dbReference type="Gene3D" id="3.90.550.10">
    <property type="entry name" value="Spore Coat Polysaccharide Biosynthesis Protein SpsA, Chain A"/>
    <property type="match status" value="1"/>
</dbReference>
<comment type="similarity">
    <text evidence="4">Belongs to the IspD/TarI cytidylyltransferase family. IspD subfamily.</text>
</comment>
<dbReference type="InterPro" id="IPR001228">
    <property type="entry name" value="IspD"/>
</dbReference>
<dbReference type="Pfam" id="PF01128">
    <property type="entry name" value="IspD"/>
    <property type="match status" value="1"/>
</dbReference>
<comment type="pathway">
    <text evidence="4">Isoprenoid biosynthesis; isopentenyl diphosphate biosynthesis via DXP pathway; isopentenyl diphosphate from 1-deoxy-D-xylulose 5-phosphate: step 2/6.</text>
</comment>
<name>A0A1T4S6Q0_9FIRM</name>
<keyword evidence="6" id="KW-1185">Reference proteome</keyword>
<comment type="catalytic activity">
    <reaction evidence="4">
        <text>2-C-methyl-D-erythritol 4-phosphate + CTP + H(+) = 4-CDP-2-C-methyl-D-erythritol + diphosphate</text>
        <dbReference type="Rhea" id="RHEA:13429"/>
        <dbReference type="ChEBI" id="CHEBI:15378"/>
        <dbReference type="ChEBI" id="CHEBI:33019"/>
        <dbReference type="ChEBI" id="CHEBI:37563"/>
        <dbReference type="ChEBI" id="CHEBI:57823"/>
        <dbReference type="ChEBI" id="CHEBI:58262"/>
        <dbReference type="EC" id="2.7.7.60"/>
    </reaction>
</comment>
<dbReference type="InterPro" id="IPR050088">
    <property type="entry name" value="IspD/TarI_cytidylyltransf_bact"/>
</dbReference>
<evidence type="ECO:0000256" key="4">
    <source>
        <dbReference type="HAMAP-Rule" id="MF_00108"/>
    </source>
</evidence>
<feature type="site" description="Transition state stabilizer" evidence="4">
    <location>
        <position position="16"/>
    </location>
</feature>
<dbReference type="AlphaFoldDB" id="A0A1T4S6Q0"/>
<evidence type="ECO:0000313" key="6">
    <source>
        <dbReference type="Proteomes" id="UP000189933"/>
    </source>
</evidence>
<keyword evidence="3 4" id="KW-0414">Isoprene biosynthesis</keyword>
<dbReference type="UniPathway" id="UPA00056">
    <property type="reaction ID" value="UER00093"/>
</dbReference>
<feature type="site" description="Positions MEP for the nucleophilic attack" evidence="4">
    <location>
        <position position="213"/>
    </location>
</feature>
<dbReference type="InterPro" id="IPR034683">
    <property type="entry name" value="IspD/TarI"/>
</dbReference>
<dbReference type="PANTHER" id="PTHR32125">
    <property type="entry name" value="2-C-METHYL-D-ERYTHRITOL 4-PHOSPHATE CYTIDYLYLTRANSFERASE, CHLOROPLASTIC"/>
    <property type="match status" value="1"/>
</dbReference>
<dbReference type="SUPFAM" id="SSF53448">
    <property type="entry name" value="Nucleotide-diphospho-sugar transferases"/>
    <property type="match status" value="1"/>
</dbReference>
<reference evidence="6" key="1">
    <citation type="submission" date="2017-02" db="EMBL/GenBank/DDBJ databases">
        <authorList>
            <person name="Varghese N."/>
            <person name="Submissions S."/>
        </authorList>
    </citation>
    <scope>NUCLEOTIDE SEQUENCE [LARGE SCALE GENOMIC DNA]</scope>
    <source>
        <strain evidence="6">DSM 16521</strain>
    </source>
</reference>
<keyword evidence="2 4" id="KW-0548">Nucleotidyltransferase</keyword>
<dbReference type="GO" id="GO:0019288">
    <property type="term" value="P:isopentenyl diphosphate biosynthetic process, methylerythritol 4-phosphate pathway"/>
    <property type="evidence" value="ECO:0007669"/>
    <property type="project" value="UniProtKB-UniRule"/>
</dbReference>
<keyword evidence="1 4" id="KW-0808">Transferase</keyword>
<evidence type="ECO:0000256" key="3">
    <source>
        <dbReference type="ARBA" id="ARBA00023229"/>
    </source>
</evidence>
<dbReference type="PANTHER" id="PTHR32125:SF4">
    <property type="entry name" value="2-C-METHYL-D-ERYTHRITOL 4-PHOSPHATE CYTIDYLYLTRANSFERASE, CHLOROPLASTIC"/>
    <property type="match status" value="1"/>
</dbReference>
<evidence type="ECO:0000313" key="5">
    <source>
        <dbReference type="EMBL" id="SKA23578.1"/>
    </source>
</evidence>
<accession>A0A1T4S6Q0</accession>
<dbReference type="EC" id="2.7.7.60" evidence="4"/>
<gene>
    <name evidence="4" type="primary">ispD</name>
    <name evidence="5" type="ORF">SAMN02745885_02457</name>
</gene>
<dbReference type="EMBL" id="FUXM01000044">
    <property type="protein sequence ID" value="SKA23578.1"/>
    <property type="molecule type" value="Genomic_DNA"/>
</dbReference>
<comment type="function">
    <text evidence="4">Catalyzes the formation of 4-diphosphocytidyl-2-C-methyl-D-erythritol from CTP and 2-C-methyl-D-erythritol 4-phosphate (MEP).</text>
</comment>
<protein>
    <recommendedName>
        <fullName evidence="4">2-C-methyl-D-erythritol 4-phosphate cytidylyltransferase</fullName>
        <ecNumber evidence="4">2.7.7.60</ecNumber>
    </recommendedName>
    <alternativeName>
        <fullName evidence="4">4-diphosphocytidyl-2C-methyl-D-erythritol synthase</fullName>
    </alternativeName>
    <alternativeName>
        <fullName evidence="4">MEP cytidylyltransferase</fullName>
        <shortName evidence="4">MCT</shortName>
    </alternativeName>
</protein>
<dbReference type="HAMAP" id="MF_00108">
    <property type="entry name" value="IspD"/>
    <property type="match status" value="1"/>
</dbReference>
<sequence length="233" mass="25590">MVKAAAIIPAAGQGKRMGNQLNKQFLSLGGLPLLLHTCTALAQVLELEQMIVVARPGEEEEIARVLSPLIRKERERWLIVSGGEERQHSVWNGLQQVPPELALVAVHDGARPLITPEIVRSALQMAQETGAVVVGVPVKDTIKTVDEQGLIIGTPERKRLWAVQTPQVFRRDWLLAAYQQAWQEGFLGTDDAALVERAGYPVRMLQGDYANLKITTPEDLILAEALLQARGGM</sequence>
<feature type="site" description="Transition state stabilizer" evidence="4">
    <location>
        <position position="23"/>
    </location>
</feature>
<evidence type="ECO:0000256" key="2">
    <source>
        <dbReference type="ARBA" id="ARBA00022695"/>
    </source>
</evidence>
<dbReference type="CDD" id="cd02516">
    <property type="entry name" value="CDP-ME_synthetase"/>
    <property type="match status" value="1"/>
</dbReference>
<dbReference type="NCBIfam" id="TIGR00453">
    <property type="entry name" value="ispD"/>
    <property type="match status" value="1"/>
</dbReference>
<dbReference type="GO" id="GO:0050518">
    <property type="term" value="F:2-C-methyl-D-erythritol 4-phosphate cytidylyltransferase activity"/>
    <property type="evidence" value="ECO:0007669"/>
    <property type="project" value="UniProtKB-UniRule"/>
</dbReference>
<organism evidence="5 6">
    <name type="scientific">Carboxydocella sporoproducens DSM 16521</name>
    <dbReference type="NCBI Taxonomy" id="1121270"/>
    <lineage>
        <taxon>Bacteria</taxon>
        <taxon>Bacillati</taxon>
        <taxon>Bacillota</taxon>
        <taxon>Clostridia</taxon>
        <taxon>Eubacteriales</taxon>
        <taxon>Clostridiales Family XVI. Incertae Sedis</taxon>
        <taxon>Carboxydocella</taxon>
    </lineage>
</organism>
<proteinExistence type="inferred from homology"/>
<dbReference type="InterPro" id="IPR029044">
    <property type="entry name" value="Nucleotide-diphossugar_trans"/>
</dbReference>